<name>A0ABT1U5R5_9GAMM</name>
<keyword evidence="2" id="KW-1185">Reference proteome</keyword>
<dbReference type="EMBL" id="JANIBK010000060">
    <property type="protein sequence ID" value="MCQ8129194.1"/>
    <property type="molecule type" value="Genomic_DNA"/>
</dbReference>
<protein>
    <submittedName>
        <fullName evidence="1">Uncharacterized protein</fullName>
    </submittedName>
</protein>
<proteinExistence type="predicted"/>
<sequence length="45" mass="5318">MKKFLYFFYSRVNRSMAYIEQLNLPALELFRLFSQGAPHFALVGC</sequence>
<dbReference type="RefSeq" id="WP_256615620.1">
    <property type="nucleotide sequence ID" value="NZ_JANIBK010000060.1"/>
</dbReference>
<evidence type="ECO:0000313" key="1">
    <source>
        <dbReference type="EMBL" id="MCQ8129194.1"/>
    </source>
</evidence>
<reference evidence="1 2" key="1">
    <citation type="submission" date="2022-07" db="EMBL/GenBank/DDBJ databases">
        <title>Methylomonas rivi sp. nov., Methylomonas rosea sp. nov., Methylomonas aureus sp. nov. and Methylomonas subterranea sp. nov., four novel methanotrophs isolated from a freshwater creek and the deep terrestrial subsurface.</title>
        <authorList>
            <person name="Abin C."/>
            <person name="Sankaranarayanan K."/>
            <person name="Garner C."/>
            <person name="Sindelar R."/>
            <person name="Kotary K."/>
            <person name="Garner R."/>
            <person name="Barclay S."/>
            <person name="Lawson P."/>
            <person name="Krumholz L."/>
        </authorList>
    </citation>
    <scope>NUCLEOTIDE SEQUENCE [LARGE SCALE GENOMIC DNA]</scope>
    <source>
        <strain evidence="1 2">WSC-6</strain>
    </source>
</reference>
<comment type="caution">
    <text evidence="1">The sequence shown here is derived from an EMBL/GenBank/DDBJ whole genome shotgun (WGS) entry which is preliminary data.</text>
</comment>
<organism evidence="1 2">
    <name type="scientific">Methylomonas rivi</name>
    <dbReference type="NCBI Taxonomy" id="2952226"/>
    <lineage>
        <taxon>Bacteria</taxon>
        <taxon>Pseudomonadati</taxon>
        <taxon>Pseudomonadota</taxon>
        <taxon>Gammaproteobacteria</taxon>
        <taxon>Methylococcales</taxon>
        <taxon>Methylococcaceae</taxon>
        <taxon>Methylomonas</taxon>
    </lineage>
</organism>
<dbReference type="Proteomes" id="UP001524586">
    <property type="component" value="Unassembled WGS sequence"/>
</dbReference>
<gene>
    <name evidence="1" type="ORF">NP596_12090</name>
</gene>
<accession>A0ABT1U5R5</accession>
<evidence type="ECO:0000313" key="2">
    <source>
        <dbReference type="Proteomes" id="UP001524586"/>
    </source>
</evidence>